<evidence type="ECO:0000313" key="4">
    <source>
        <dbReference type="EMBL" id="CAA9590683.1"/>
    </source>
</evidence>
<feature type="domain" description="UspA" evidence="3">
    <location>
        <begin position="158"/>
        <end position="298"/>
    </location>
</feature>
<dbReference type="Pfam" id="PF00582">
    <property type="entry name" value="Usp"/>
    <property type="match status" value="2"/>
</dbReference>
<accession>A0A6J4VYS7</accession>
<feature type="region of interest" description="Disordered" evidence="2">
    <location>
        <begin position="301"/>
        <end position="322"/>
    </location>
</feature>
<dbReference type="SUPFAM" id="SSF52402">
    <property type="entry name" value="Adenine nucleotide alpha hydrolases-like"/>
    <property type="match status" value="2"/>
</dbReference>
<evidence type="ECO:0000259" key="3">
    <source>
        <dbReference type="Pfam" id="PF00582"/>
    </source>
</evidence>
<dbReference type="Gene3D" id="3.40.50.620">
    <property type="entry name" value="HUPs"/>
    <property type="match status" value="2"/>
</dbReference>
<name>A0A6J4VYS7_9BACT</name>
<organism evidence="4">
    <name type="scientific">uncultured Thermomicrobiales bacterium</name>
    <dbReference type="NCBI Taxonomy" id="1645740"/>
    <lineage>
        <taxon>Bacteria</taxon>
        <taxon>Pseudomonadati</taxon>
        <taxon>Thermomicrobiota</taxon>
        <taxon>Thermomicrobia</taxon>
        <taxon>Thermomicrobiales</taxon>
        <taxon>environmental samples</taxon>
    </lineage>
</organism>
<dbReference type="PANTHER" id="PTHR46268:SF6">
    <property type="entry name" value="UNIVERSAL STRESS PROTEIN UP12"/>
    <property type="match status" value="1"/>
</dbReference>
<evidence type="ECO:0000256" key="2">
    <source>
        <dbReference type="SAM" id="MobiDB-lite"/>
    </source>
</evidence>
<feature type="compositionally biased region" description="Low complexity" evidence="2">
    <location>
        <begin position="307"/>
        <end position="316"/>
    </location>
</feature>
<dbReference type="PRINTS" id="PR01438">
    <property type="entry name" value="UNVRSLSTRESS"/>
</dbReference>
<proteinExistence type="inferred from homology"/>
<comment type="similarity">
    <text evidence="1">Belongs to the universal stress protein A family.</text>
</comment>
<dbReference type="InterPro" id="IPR006015">
    <property type="entry name" value="Universal_stress_UspA"/>
</dbReference>
<dbReference type="CDD" id="cd00293">
    <property type="entry name" value="USP-like"/>
    <property type="match status" value="2"/>
</dbReference>
<protein>
    <recommendedName>
        <fullName evidence="3">UspA domain-containing protein</fullName>
    </recommendedName>
</protein>
<dbReference type="EMBL" id="CADCWN010000412">
    <property type="protein sequence ID" value="CAA9590683.1"/>
    <property type="molecule type" value="Genomic_DNA"/>
</dbReference>
<evidence type="ECO:0000256" key="1">
    <source>
        <dbReference type="ARBA" id="ARBA00008791"/>
    </source>
</evidence>
<dbReference type="PANTHER" id="PTHR46268">
    <property type="entry name" value="STRESS RESPONSE PROTEIN NHAX"/>
    <property type="match status" value="1"/>
</dbReference>
<gene>
    <name evidence="4" type="ORF">AVDCRST_MAG18-5125</name>
</gene>
<sequence length="322" mass="33406">MTHTILVPLDGSPLAERALPSAAVLARRGGGRLVLVRAVPYLSRPDDDRSFPTLAAAREAAAAEARGYLDGLVAHLARFGFTATAEIVEEDEVAGIAGVARRVGATLIAMTTHGRSGLGRWVYGSVTEQLLADPPAPILLVRGWHGTPPDVALDAGAPIVVPLDGSALAEAAVPVAERLADDLGAPLLLVRAVPPPANDWLPDALVAPFLAEDLARGEAEARDYLRRMADQLRAAGRPVTTEVRLGPPAASIDDVSRRSGAGLVVMGTWGLTGLWRATLGSVADAVVRQGSVPVVLVRQPAPGGGTARETATTDEATGLRRC</sequence>
<feature type="domain" description="UspA" evidence="3">
    <location>
        <begin position="1"/>
        <end position="142"/>
    </location>
</feature>
<dbReference type="InterPro" id="IPR006016">
    <property type="entry name" value="UspA"/>
</dbReference>
<dbReference type="AlphaFoldDB" id="A0A6J4VYS7"/>
<dbReference type="InterPro" id="IPR014729">
    <property type="entry name" value="Rossmann-like_a/b/a_fold"/>
</dbReference>
<reference evidence="4" key="1">
    <citation type="submission" date="2020-02" db="EMBL/GenBank/DDBJ databases">
        <authorList>
            <person name="Meier V. D."/>
        </authorList>
    </citation>
    <scope>NUCLEOTIDE SEQUENCE</scope>
    <source>
        <strain evidence="4">AVDCRST_MAG18</strain>
    </source>
</reference>